<dbReference type="AlphaFoldDB" id="A0A7D9IH43"/>
<keyword evidence="2" id="KW-1185">Reference proteome</keyword>
<organism evidence="1 2">
    <name type="scientific">Paramuricea clavata</name>
    <name type="common">Red gorgonian</name>
    <name type="synonym">Violescent sea-whip</name>
    <dbReference type="NCBI Taxonomy" id="317549"/>
    <lineage>
        <taxon>Eukaryota</taxon>
        <taxon>Metazoa</taxon>
        <taxon>Cnidaria</taxon>
        <taxon>Anthozoa</taxon>
        <taxon>Octocorallia</taxon>
        <taxon>Malacalcyonacea</taxon>
        <taxon>Plexauridae</taxon>
        <taxon>Paramuricea</taxon>
    </lineage>
</organism>
<reference evidence="1" key="1">
    <citation type="submission" date="2020-04" db="EMBL/GenBank/DDBJ databases">
        <authorList>
            <person name="Alioto T."/>
            <person name="Alioto T."/>
            <person name="Gomez Garrido J."/>
        </authorList>
    </citation>
    <scope>NUCLEOTIDE SEQUENCE</scope>
    <source>
        <strain evidence="1">A484AB</strain>
    </source>
</reference>
<proteinExistence type="predicted"/>
<gene>
    <name evidence="1" type="ORF">PACLA_8A059172</name>
</gene>
<sequence>MVCEIETAHAQANQKISETHGTLSLSPATEEHAVLTFFWVDNFDMNLETQTGHGAINSTHMIAFQEESQITMERSTSKVKFARTGKRSIEQSDMEGEEMQVYPKKEPPSFVNYSADEIVKIQRLHVCGTFADVDDTSTD</sequence>
<dbReference type="Proteomes" id="UP001152795">
    <property type="component" value="Unassembled WGS sequence"/>
</dbReference>
<protein>
    <submittedName>
        <fullName evidence="1">Uncharacterized protein</fullName>
    </submittedName>
</protein>
<comment type="caution">
    <text evidence="1">The sequence shown here is derived from an EMBL/GenBank/DDBJ whole genome shotgun (WGS) entry which is preliminary data.</text>
</comment>
<evidence type="ECO:0000313" key="1">
    <source>
        <dbReference type="EMBL" id="CAB4006804.1"/>
    </source>
</evidence>
<dbReference type="EMBL" id="CACRXK020005610">
    <property type="protein sequence ID" value="CAB4006804.1"/>
    <property type="molecule type" value="Genomic_DNA"/>
</dbReference>
<accession>A0A7D9IH43</accession>
<name>A0A7D9IH43_PARCT</name>
<evidence type="ECO:0000313" key="2">
    <source>
        <dbReference type="Proteomes" id="UP001152795"/>
    </source>
</evidence>